<sequence>MPTSSMRGLSAALRCVAAAILLLAVVEMPVVIRAAAMKHLLLPITLNNAPSATLIESLTGHTSGVWTVAFSPDGKLLASGAQDGQVLVRSIDSLAKWHRAGSYTGWIVGLAFSPDSRFLAYGAADGFAGAEGRIGLWNIEADTLERTLFGHSGGCWSIDFQESTGRLVSGSFDRTVRIWDPSTGAEITTLSGHTAQVLSVDFNPTQNLIASSGVDYTVRIWNSETGSCVCVLRGHSGNVGYVKFSPDGTKLASSADDGTVRMWNFADSSLIWSQPAGQGWVNCVNFSPDGSLLVTCGHDGSVALRDAASGALLKRLSGHLAPVLRGAFSPDGTILATASWDNTVRLWGVEQDTDSDSVPDDVDNCPDTPNQDQIDTDHDGLGDACCCVGNRGNVNYTGIIDLADLSALVSYLTAGGYTLPCPNGANVNASGIVDLADLSAIVSYLTGGGYLLPNCPV</sequence>
<accession>A0A855X063</accession>
<dbReference type="InterPro" id="IPR019775">
    <property type="entry name" value="WD40_repeat_CS"/>
</dbReference>
<feature type="repeat" description="WD" evidence="3">
    <location>
        <begin position="190"/>
        <end position="231"/>
    </location>
</feature>
<dbReference type="Pfam" id="PF00400">
    <property type="entry name" value="WD40"/>
    <property type="match status" value="7"/>
</dbReference>
<dbReference type="Gene3D" id="1.10.1330.10">
    <property type="entry name" value="Dockerin domain"/>
    <property type="match status" value="1"/>
</dbReference>
<evidence type="ECO:0000256" key="1">
    <source>
        <dbReference type="ARBA" id="ARBA00022574"/>
    </source>
</evidence>
<dbReference type="InterPro" id="IPR020472">
    <property type="entry name" value="WD40_PAC1"/>
</dbReference>
<feature type="repeat" description="WD" evidence="3">
    <location>
        <begin position="58"/>
        <end position="93"/>
    </location>
</feature>
<dbReference type="GO" id="GO:0000272">
    <property type="term" value="P:polysaccharide catabolic process"/>
    <property type="evidence" value="ECO:0007669"/>
    <property type="project" value="InterPro"/>
</dbReference>
<reference evidence="4 5" key="1">
    <citation type="journal article" date="2018" name="ISME J.">
        <title>A methanotrophic archaeon couples anaerobic oxidation of methane to Fe(III) reduction.</title>
        <authorList>
            <person name="Cai C."/>
            <person name="Leu A.O."/>
            <person name="Xie G.J."/>
            <person name="Guo J."/>
            <person name="Feng Y."/>
            <person name="Zhao J.X."/>
            <person name="Tyson G.W."/>
            <person name="Yuan Z."/>
            <person name="Hu S."/>
        </authorList>
    </citation>
    <scope>NUCLEOTIDE SEQUENCE [LARGE SCALE GENOMIC DNA]</scope>
    <source>
        <strain evidence="4">FeB_12</strain>
    </source>
</reference>
<dbReference type="PANTHER" id="PTHR44156">
    <property type="entry name" value="SUPERNUMERARY LIMBS, ISOFORM B-RELATED"/>
    <property type="match status" value="1"/>
</dbReference>
<dbReference type="SUPFAM" id="SSF63446">
    <property type="entry name" value="Type I dockerin domain"/>
    <property type="match status" value="1"/>
</dbReference>
<dbReference type="SMART" id="SM00320">
    <property type="entry name" value="WD40"/>
    <property type="match status" value="7"/>
</dbReference>
<proteinExistence type="predicted"/>
<dbReference type="AlphaFoldDB" id="A0A855X063"/>
<dbReference type="InterPro" id="IPR036322">
    <property type="entry name" value="WD40_repeat_dom_sf"/>
</dbReference>
<dbReference type="GO" id="GO:0005509">
    <property type="term" value="F:calcium ion binding"/>
    <property type="evidence" value="ECO:0007669"/>
    <property type="project" value="InterPro"/>
</dbReference>
<dbReference type="SUPFAM" id="SSF50978">
    <property type="entry name" value="WD40 repeat-like"/>
    <property type="match status" value="1"/>
</dbReference>
<evidence type="ECO:0000256" key="3">
    <source>
        <dbReference type="PROSITE-ProRule" id="PRU00221"/>
    </source>
</evidence>
<dbReference type="Proteomes" id="UP000250918">
    <property type="component" value="Unassembled WGS sequence"/>
</dbReference>
<dbReference type="PROSITE" id="PS00678">
    <property type="entry name" value="WD_REPEATS_1"/>
    <property type="match status" value="1"/>
</dbReference>
<gene>
    <name evidence="4" type="ORF">C3F09_11780</name>
</gene>
<feature type="repeat" description="WD" evidence="3">
    <location>
        <begin position="281"/>
        <end position="315"/>
    </location>
</feature>
<keyword evidence="2" id="KW-0677">Repeat</keyword>
<dbReference type="InterPro" id="IPR001680">
    <property type="entry name" value="WD40_rpt"/>
</dbReference>
<dbReference type="EMBL" id="PQAP01000203">
    <property type="protein sequence ID" value="PWB68381.1"/>
    <property type="molecule type" value="Genomic_DNA"/>
</dbReference>
<organism evidence="4 5">
    <name type="scientific">candidate division GN15 bacterium</name>
    <dbReference type="NCBI Taxonomy" id="2072418"/>
    <lineage>
        <taxon>Bacteria</taxon>
        <taxon>candidate division GN15</taxon>
    </lineage>
</organism>
<dbReference type="InterPro" id="IPR015943">
    <property type="entry name" value="WD40/YVTN_repeat-like_dom_sf"/>
</dbReference>
<dbReference type="SUPFAM" id="SSF103647">
    <property type="entry name" value="TSP type-3 repeat"/>
    <property type="match status" value="1"/>
</dbReference>
<dbReference type="PROSITE" id="PS50294">
    <property type="entry name" value="WD_REPEATS_REGION"/>
    <property type="match status" value="5"/>
</dbReference>
<feature type="repeat" description="WD" evidence="3">
    <location>
        <begin position="316"/>
        <end position="357"/>
    </location>
</feature>
<dbReference type="InterPro" id="IPR036439">
    <property type="entry name" value="Dockerin_dom_sf"/>
</dbReference>
<dbReference type="PRINTS" id="PR00320">
    <property type="entry name" value="GPROTEINBRPT"/>
</dbReference>
<evidence type="ECO:0000256" key="2">
    <source>
        <dbReference type="ARBA" id="ARBA00022737"/>
    </source>
</evidence>
<comment type="caution">
    <text evidence="4">The sequence shown here is derived from an EMBL/GenBank/DDBJ whole genome shotgun (WGS) entry which is preliminary data.</text>
</comment>
<dbReference type="CDD" id="cd00200">
    <property type="entry name" value="WD40"/>
    <property type="match status" value="1"/>
</dbReference>
<feature type="repeat" description="WD" evidence="3">
    <location>
        <begin position="148"/>
        <end position="189"/>
    </location>
</feature>
<dbReference type="Gene3D" id="2.130.10.10">
    <property type="entry name" value="YVTN repeat-like/Quinoprotein amine dehydrogenase"/>
    <property type="match status" value="3"/>
</dbReference>
<evidence type="ECO:0000313" key="5">
    <source>
        <dbReference type="Proteomes" id="UP000250918"/>
    </source>
</evidence>
<dbReference type="InterPro" id="IPR053299">
    <property type="entry name" value="ASTRA_WD_repeat"/>
</dbReference>
<name>A0A855X063_9BACT</name>
<dbReference type="PROSITE" id="PS50082">
    <property type="entry name" value="WD_REPEATS_2"/>
    <property type="match status" value="6"/>
</dbReference>
<evidence type="ECO:0008006" key="6">
    <source>
        <dbReference type="Google" id="ProtNLM"/>
    </source>
</evidence>
<feature type="repeat" description="WD" evidence="3">
    <location>
        <begin position="232"/>
        <end position="273"/>
    </location>
</feature>
<dbReference type="InterPro" id="IPR028974">
    <property type="entry name" value="TSP_type-3_rpt"/>
</dbReference>
<protein>
    <recommendedName>
        <fullName evidence="6">WD40 repeat domain-containing protein</fullName>
    </recommendedName>
</protein>
<keyword evidence="1 3" id="KW-0853">WD repeat</keyword>
<evidence type="ECO:0000313" key="4">
    <source>
        <dbReference type="EMBL" id="PWB68381.1"/>
    </source>
</evidence>